<keyword evidence="1" id="KW-0812">Transmembrane</keyword>
<dbReference type="Pfam" id="PF07784">
    <property type="entry name" value="DUF1622"/>
    <property type="match status" value="1"/>
</dbReference>
<proteinExistence type="predicted"/>
<evidence type="ECO:0000256" key="1">
    <source>
        <dbReference type="SAM" id="Phobius"/>
    </source>
</evidence>
<reference evidence="3" key="3">
    <citation type="submission" date="2021-06" db="EMBL/GenBank/DDBJ databases">
        <title>Genomic Description and Analysis of Intracellular Bacteria, Candidatus Berkiella cookevillensis and Candidatus Berkiella aquae.</title>
        <authorList>
            <person name="Kidane D.T."/>
            <person name="Mehari Y.T."/>
            <person name="Rice F.C."/>
            <person name="Arivett B.A."/>
            <person name="Farone A.L."/>
            <person name="Berk S.G."/>
            <person name="Farone M.B."/>
        </authorList>
    </citation>
    <scope>NUCLEOTIDE SEQUENCE</scope>
    <source>
        <strain evidence="3">HT99</strain>
    </source>
</reference>
<accession>A0A0Q9Z2R4</accession>
<evidence type="ECO:0000313" key="3">
    <source>
        <dbReference type="EMBL" id="MCS5711899.1"/>
    </source>
</evidence>
<dbReference type="PANTHER" id="PTHR38468:SF1">
    <property type="entry name" value="SLL0939 PROTEIN"/>
    <property type="match status" value="1"/>
</dbReference>
<keyword evidence="4" id="KW-1185">Reference proteome</keyword>
<organism evidence="2">
    <name type="scientific">Candidatus Berkiella aquae</name>
    <dbReference type="NCBI Taxonomy" id="295108"/>
    <lineage>
        <taxon>Bacteria</taxon>
        <taxon>Pseudomonadati</taxon>
        <taxon>Pseudomonadota</taxon>
        <taxon>Gammaproteobacteria</taxon>
        <taxon>Candidatus Berkiellales</taxon>
        <taxon>Candidatus Berkiellaceae</taxon>
        <taxon>Candidatus Berkiella</taxon>
    </lineage>
</organism>
<keyword evidence="1" id="KW-1133">Transmembrane helix</keyword>
<feature type="transmembrane region" description="Helical" evidence="1">
    <location>
        <begin position="6"/>
        <end position="35"/>
    </location>
</feature>
<dbReference type="PANTHER" id="PTHR38468">
    <property type="entry name" value="SLL0939 PROTEIN"/>
    <property type="match status" value="1"/>
</dbReference>
<name>A0A0Q9Z2R4_9GAMM</name>
<dbReference type="EMBL" id="LKAJ01000001">
    <property type="protein sequence ID" value="KRG22739.1"/>
    <property type="molecule type" value="Genomic_DNA"/>
</dbReference>
<dbReference type="Proteomes" id="UP000051497">
    <property type="component" value="Unassembled WGS sequence"/>
</dbReference>
<dbReference type="PATRIC" id="fig|1590043.3.peg.282"/>
<dbReference type="RefSeq" id="WP_075064921.1">
    <property type="nucleotide sequence ID" value="NZ_LKAJ02000001.1"/>
</dbReference>
<protein>
    <submittedName>
        <fullName evidence="3">DUF1622 domain-containing protein</fullName>
    </submittedName>
</protein>
<feature type="transmembrane region" description="Helical" evidence="1">
    <location>
        <begin position="81"/>
        <end position="101"/>
    </location>
</feature>
<comment type="caution">
    <text evidence="2">The sequence shown here is derived from an EMBL/GenBank/DDBJ whole genome shotgun (WGS) entry which is preliminary data.</text>
</comment>
<keyword evidence="1" id="KW-0472">Membrane</keyword>
<evidence type="ECO:0000313" key="2">
    <source>
        <dbReference type="EMBL" id="KRG22739.1"/>
    </source>
</evidence>
<dbReference type="OrthoDB" id="9812897at2"/>
<gene>
    <name evidence="2" type="ORF">HT99x_00280</name>
    <name evidence="3" type="ORF">HT99x_010685</name>
</gene>
<dbReference type="EMBL" id="LKAJ02000001">
    <property type="protein sequence ID" value="MCS5711899.1"/>
    <property type="molecule type" value="Genomic_DNA"/>
</dbReference>
<reference evidence="3" key="2">
    <citation type="journal article" date="2016" name="Genome Announc.">
        <title>Draft Genome Sequences of Two Novel Amoeba-Resistant Intranuclear Bacteria, 'Candidatus Berkiella cookevillensis' and 'Candidatus Berkiella aquae'.</title>
        <authorList>
            <person name="Mehari Y.T."/>
            <person name="Arivett B.A."/>
            <person name="Farone A.L."/>
            <person name="Gunderson J.H."/>
            <person name="Farone M.B."/>
        </authorList>
    </citation>
    <scope>NUCLEOTIDE SEQUENCE</scope>
    <source>
        <strain evidence="3">HT99</strain>
    </source>
</reference>
<sequence>MDFHQILVFIQHGISLAGIVIIFIGVLIALAQYFYHLFVSKFIQENDYVNGIRLRLGRVLTLGLEFIVASDLIGTMTTPDYYSVGILVIIVIIRTVLSYTLNREIENLTKDNQSKLKPSV</sequence>
<reference evidence="2" key="1">
    <citation type="submission" date="2015-09" db="EMBL/GenBank/DDBJ databases">
        <title>Draft Genome Sequences of Two Novel Amoeba-resistant Intranuclear Bacteria, Candidatus Berkiella cookevillensis and Candidatus Berkiella aquae.</title>
        <authorList>
            <person name="Mehari Y.T."/>
            <person name="Arivett B.A."/>
            <person name="Farone A.L."/>
            <person name="Gunderson J.H."/>
            <person name="Farone M.B."/>
        </authorList>
    </citation>
    <scope>NUCLEOTIDE SEQUENCE [LARGE SCALE GENOMIC DNA]</scope>
    <source>
        <strain evidence="2">HT99</strain>
    </source>
</reference>
<dbReference type="AlphaFoldDB" id="A0A0Q9Z2R4"/>
<evidence type="ECO:0000313" key="4">
    <source>
        <dbReference type="Proteomes" id="UP000051497"/>
    </source>
</evidence>
<dbReference type="InterPro" id="IPR012427">
    <property type="entry name" value="DUF1622"/>
</dbReference>